<feature type="region of interest" description="Disordered" evidence="1">
    <location>
        <begin position="50"/>
        <end position="91"/>
    </location>
</feature>
<gene>
    <name evidence="2" type="ordered locus">PD_0521</name>
</gene>
<organism evidence="2 3">
    <name type="scientific">Xylella fastidiosa (strain Temecula1 / ATCC 700964)</name>
    <dbReference type="NCBI Taxonomy" id="183190"/>
    <lineage>
        <taxon>Bacteria</taxon>
        <taxon>Pseudomonadati</taxon>
        <taxon>Pseudomonadota</taxon>
        <taxon>Gammaproteobacteria</taxon>
        <taxon>Lysobacterales</taxon>
        <taxon>Lysobacteraceae</taxon>
        <taxon>Xylella</taxon>
    </lineage>
</organism>
<dbReference type="KEGG" id="xft:PD_0521"/>
<dbReference type="HOGENOM" id="CLU_187793_0_0_6"/>
<protein>
    <submittedName>
        <fullName evidence="2">Uncharacterized protein</fullName>
    </submittedName>
</protein>
<dbReference type="EMBL" id="AE009442">
    <property type="protein sequence ID" value="AAO28394.1"/>
    <property type="molecule type" value="Genomic_DNA"/>
</dbReference>
<keyword evidence="3" id="KW-1185">Reference proteome</keyword>
<reference evidence="2 3" key="1">
    <citation type="journal article" date="2003" name="J. Bacteriol.">
        <title>Comparative analyses of the complete genome sequences of Pierce's disease and citrus variegated chlorosis strains of Xylella fastidiosa.</title>
        <authorList>
            <person name="Van Sluys M.A."/>
            <person name="de Oliveira M.C."/>
            <person name="Monteiro-Vitorello C.B."/>
            <person name="Miyaki C.Y."/>
            <person name="Furlan L.R."/>
            <person name="Camargo L.E."/>
            <person name="da Silva A.C."/>
            <person name="Moon D.H."/>
            <person name="Takita M.A."/>
            <person name="Lemos E.G."/>
            <person name="Machado M.A."/>
            <person name="Ferro M.I."/>
            <person name="da Silva F.R."/>
            <person name="Goldman M.H."/>
            <person name="Goldman G.H."/>
            <person name="Lemos M.V."/>
            <person name="El-Dorry H."/>
            <person name="Tsai S.M."/>
            <person name="Carrer H."/>
            <person name="Carraro D.M."/>
            <person name="de Oliveira R.C."/>
            <person name="Nunes L.R."/>
            <person name="Siqueira W.J."/>
            <person name="Coutinho L.L."/>
            <person name="Kimura E.T."/>
            <person name="Ferro E.S."/>
            <person name="Harakava R."/>
            <person name="Kuramae E.E."/>
            <person name="Marino C.L."/>
            <person name="Giglioti E."/>
            <person name="Abreu I.L."/>
            <person name="Alves L.M."/>
            <person name="do Amaral A.M."/>
            <person name="Baia G.S."/>
            <person name="Blanco S.R."/>
            <person name="Brito M.S."/>
            <person name="Cannavan F.S."/>
            <person name="Celestino A.V."/>
            <person name="da Cunha A.F."/>
            <person name="Fenille R.C."/>
            <person name="Ferro J.A."/>
            <person name="Formighieri E.F."/>
            <person name="Kishi L.T."/>
            <person name="Leoni S.G."/>
            <person name="Oliveira A.R."/>
            <person name="Rosa V.E.Jr."/>
            <person name="Sassaki F.T."/>
            <person name="Sena J.A."/>
            <person name="de Souza A.A."/>
            <person name="Truffi D."/>
            <person name="Tsukumo F."/>
            <person name="Yanai G.M."/>
            <person name="Zaros L.G."/>
            <person name="Civerolo E.L."/>
            <person name="Simpson A.J."/>
            <person name="Almeida N.F.Jr."/>
            <person name="Setubal J.C."/>
            <person name="Kitajima J.P."/>
        </authorList>
    </citation>
    <scope>NUCLEOTIDE SEQUENCE [LARGE SCALE GENOMIC DNA]</scope>
    <source>
        <strain evidence="3">Temecula1 / ATCC 700964</strain>
    </source>
</reference>
<dbReference type="AlphaFoldDB" id="Q87E08"/>
<evidence type="ECO:0000256" key="1">
    <source>
        <dbReference type="SAM" id="MobiDB-lite"/>
    </source>
</evidence>
<accession>Q87E08</accession>
<sequence>MPLYSRSASLPFRNTVRFSMQTKAMTKGLAREFPSAPIRELAETELHFIVGGSSQEQSDQQTQPKNPNYLDEQRQTQIVGPSSFDMDNVKF</sequence>
<feature type="compositionally biased region" description="Polar residues" evidence="1">
    <location>
        <begin position="52"/>
        <end position="66"/>
    </location>
</feature>
<evidence type="ECO:0000313" key="2">
    <source>
        <dbReference type="EMBL" id="AAO28394.1"/>
    </source>
</evidence>
<name>Q87E08_XYLFT</name>
<dbReference type="Proteomes" id="UP000002516">
    <property type="component" value="Chromosome"/>
</dbReference>
<evidence type="ECO:0000313" key="3">
    <source>
        <dbReference type="Proteomes" id="UP000002516"/>
    </source>
</evidence>
<proteinExistence type="predicted"/>